<keyword evidence="1" id="KW-0863">Zinc-finger</keyword>
<dbReference type="GO" id="GO:0003676">
    <property type="term" value="F:nucleic acid binding"/>
    <property type="evidence" value="ECO:0007669"/>
    <property type="project" value="InterPro"/>
</dbReference>
<evidence type="ECO:0000256" key="1">
    <source>
        <dbReference type="PROSITE-ProRule" id="PRU00047"/>
    </source>
</evidence>
<reference evidence="4" key="1">
    <citation type="journal article" date="2023" name="GigaByte">
        <title>Genome assembly of the bearded iris, Iris pallida Lam.</title>
        <authorList>
            <person name="Bruccoleri R.E."/>
            <person name="Oakeley E.J."/>
            <person name="Faust A.M.E."/>
            <person name="Altorfer M."/>
            <person name="Dessus-Babus S."/>
            <person name="Burckhardt D."/>
            <person name="Oertli M."/>
            <person name="Naumann U."/>
            <person name="Petersen F."/>
            <person name="Wong J."/>
        </authorList>
    </citation>
    <scope>NUCLEOTIDE SEQUENCE</scope>
    <source>
        <strain evidence="4">GSM-AAB239-AS_SAM_17_03QT</strain>
    </source>
</reference>
<dbReference type="AlphaFoldDB" id="A0AAX6FH61"/>
<feature type="compositionally biased region" description="Low complexity" evidence="2">
    <location>
        <begin position="348"/>
        <end position="357"/>
    </location>
</feature>
<accession>A0AAX6FH61</accession>
<name>A0AAX6FH61_IRIPA</name>
<dbReference type="Gene3D" id="4.10.60.10">
    <property type="entry name" value="Zinc finger, CCHC-type"/>
    <property type="match status" value="1"/>
</dbReference>
<feature type="region of interest" description="Disordered" evidence="2">
    <location>
        <begin position="1"/>
        <end position="40"/>
    </location>
</feature>
<feature type="compositionally biased region" description="Low complexity" evidence="2">
    <location>
        <begin position="153"/>
        <end position="171"/>
    </location>
</feature>
<comment type="caution">
    <text evidence="4">The sequence shown here is derived from an EMBL/GenBank/DDBJ whole genome shotgun (WGS) entry which is preliminary data.</text>
</comment>
<evidence type="ECO:0000256" key="2">
    <source>
        <dbReference type="SAM" id="MobiDB-lite"/>
    </source>
</evidence>
<feature type="region of interest" description="Disordered" evidence="2">
    <location>
        <begin position="340"/>
        <end position="400"/>
    </location>
</feature>
<proteinExistence type="predicted"/>
<dbReference type="SMART" id="SM00343">
    <property type="entry name" value="ZnF_C2HC"/>
    <property type="match status" value="2"/>
</dbReference>
<dbReference type="PROSITE" id="PS50158">
    <property type="entry name" value="ZF_CCHC"/>
    <property type="match status" value="1"/>
</dbReference>
<feature type="compositionally biased region" description="Low complexity" evidence="2">
    <location>
        <begin position="29"/>
        <end position="40"/>
    </location>
</feature>
<dbReference type="Pfam" id="PF03732">
    <property type="entry name" value="Retrotrans_gag"/>
    <property type="match status" value="1"/>
</dbReference>
<keyword evidence="1" id="KW-0862">Zinc</keyword>
<dbReference type="PANTHER" id="PTHR34482:SF36">
    <property type="entry name" value="RETROTRANSPOSON GAG DOMAIN-CONTAINING PROTEIN"/>
    <property type="match status" value="1"/>
</dbReference>
<dbReference type="Proteomes" id="UP001140949">
    <property type="component" value="Unassembled WGS sequence"/>
</dbReference>
<evidence type="ECO:0000313" key="4">
    <source>
        <dbReference type="EMBL" id="KAJ6815622.1"/>
    </source>
</evidence>
<dbReference type="GO" id="GO:0008270">
    <property type="term" value="F:zinc ion binding"/>
    <property type="evidence" value="ECO:0007669"/>
    <property type="project" value="UniProtKB-KW"/>
</dbReference>
<dbReference type="EMBL" id="JANAVB010028818">
    <property type="protein sequence ID" value="KAJ6815622.1"/>
    <property type="molecule type" value="Genomic_DNA"/>
</dbReference>
<evidence type="ECO:0000259" key="3">
    <source>
        <dbReference type="PROSITE" id="PS50158"/>
    </source>
</evidence>
<sequence length="532" mass="57337">MTVTRSQAAGPSAVPGRPDQGGPPPPATGPAAESTAASVPALQAGVEVAVPGGLPPPAGGAAPSVPALPAGAAAATIPGGLPPSAAGPSMVIPDILPPPPQLPADTQGMMALLQQMLQTQRVQAEAQQRQTEVLRQTMENSHQLAMAAVERSAPTTAEGAPAQQQGQGRPGTHLDFRKMGPRDFRGTEGILYADDWLEDVQRCLELAEVPRALWVASAASQFFDIAFTWYRTDPRASVRGISWEDFRKLFKEKFYPDVALTALEGQFVSLVQGSSSVDEYAAEFFRLSRFAPSLIQDEGCKARKFRRGLIHAVRTRTSGRRDATFEQILMEAQIAEEDFGLKPKRSSDAMGSSSSAGPTKRPHFQQRQYQQHQPQLQIQQAPARAQQLQGQGQGRRPATQCSYCGKTGHTAEVCRKRLGACLYCGAPDHQLRDCPTRGGKGVQDRGQPARGPVVQQRGLPLQTQQQRFQQHQRGAPAGRVFALTAEEEAEPVGDVVADDLEDDCPTYYGAETEAHDLDRGLLVEPLDFAHPE</sequence>
<organism evidence="4 5">
    <name type="scientific">Iris pallida</name>
    <name type="common">Sweet iris</name>
    <dbReference type="NCBI Taxonomy" id="29817"/>
    <lineage>
        <taxon>Eukaryota</taxon>
        <taxon>Viridiplantae</taxon>
        <taxon>Streptophyta</taxon>
        <taxon>Embryophyta</taxon>
        <taxon>Tracheophyta</taxon>
        <taxon>Spermatophyta</taxon>
        <taxon>Magnoliopsida</taxon>
        <taxon>Liliopsida</taxon>
        <taxon>Asparagales</taxon>
        <taxon>Iridaceae</taxon>
        <taxon>Iridoideae</taxon>
        <taxon>Irideae</taxon>
        <taxon>Iris</taxon>
    </lineage>
</organism>
<keyword evidence="5" id="KW-1185">Reference proteome</keyword>
<keyword evidence="1" id="KW-0479">Metal-binding</keyword>
<dbReference type="PANTHER" id="PTHR34482">
    <property type="entry name" value="DNA DAMAGE-INDUCIBLE PROTEIN 1-LIKE"/>
    <property type="match status" value="1"/>
</dbReference>
<reference evidence="4" key="2">
    <citation type="submission" date="2023-04" db="EMBL/GenBank/DDBJ databases">
        <authorList>
            <person name="Bruccoleri R.E."/>
            <person name="Oakeley E.J."/>
            <person name="Faust A.-M."/>
            <person name="Dessus-Babus S."/>
            <person name="Altorfer M."/>
            <person name="Burckhardt D."/>
            <person name="Oertli M."/>
            <person name="Naumann U."/>
            <person name="Petersen F."/>
            <person name="Wong J."/>
        </authorList>
    </citation>
    <scope>NUCLEOTIDE SEQUENCE</scope>
    <source>
        <strain evidence="4">GSM-AAB239-AS_SAM_17_03QT</strain>
        <tissue evidence="4">Leaf</tissue>
    </source>
</reference>
<feature type="region of interest" description="Disordered" evidence="2">
    <location>
        <begin position="151"/>
        <end position="179"/>
    </location>
</feature>
<gene>
    <name evidence="4" type="ORF">M6B38_134155</name>
</gene>
<dbReference type="InterPro" id="IPR005162">
    <property type="entry name" value="Retrotrans_gag_dom"/>
</dbReference>
<feature type="compositionally biased region" description="Low complexity" evidence="2">
    <location>
        <begin position="365"/>
        <end position="398"/>
    </location>
</feature>
<feature type="domain" description="CCHC-type" evidence="3">
    <location>
        <begin position="421"/>
        <end position="435"/>
    </location>
</feature>
<evidence type="ECO:0000313" key="5">
    <source>
        <dbReference type="Proteomes" id="UP001140949"/>
    </source>
</evidence>
<protein>
    <recommendedName>
        <fullName evidence="3">CCHC-type domain-containing protein</fullName>
    </recommendedName>
</protein>
<dbReference type="InterPro" id="IPR036875">
    <property type="entry name" value="Znf_CCHC_sf"/>
</dbReference>
<dbReference type="SUPFAM" id="SSF57756">
    <property type="entry name" value="Retrovirus zinc finger-like domains"/>
    <property type="match status" value="1"/>
</dbReference>
<dbReference type="InterPro" id="IPR001878">
    <property type="entry name" value="Znf_CCHC"/>
</dbReference>